<keyword evidence="4" id="KW-1185">Reference proteome</keyword>
<evidence type="ECO:0000313" key="3">
    <source>
        <dbReference type="EMBL" id="MFD1429536.1"/>
    </source>
</evidence>
<evidence type="ECO:0000256" key="1">
    <source>
        <dbReference type="SAM" id="MobiDB-lite"/>
    </source>
</evidence>
<accession>A0ABW4CI08</accession>
<sequence length="169" mass="18384">MQQIKRAALVLTLILGLGACSANTTQQSADSSSSSSSTKVVVTKKKYTRNELEQRFDSTAQAVIDPISAAADGKGGQQVNDLAKKSQQTLATTQAQLEGNQTEPALTKTLTEYVKLSNDALTKMQGKSQSAYDKAIKKFVDQTSAIAKKNFNNRLPQAFKDYYKQRNGK</sequence>
<proteinExistence type="predicted"/>
<reference evidence="4" key="1">
    <citation type="journal article" date="2019" name="Int. J. Syst. Evol. Microbiol.">
        <title>The Global Catalogue of Microorganisms (GCM) 10K type strain sequencing project: providing services to taxonomists for standard genome sequencing and annotation.</title>
        <authorList>
            <consortium name="The Broad Institute Genomics Platform"/>
            <consortium name="The Broad Institute Genome Sequencing Center for Infectious Disease"/>
            <person name="Wu L."/>
            <person name="Ma J."/>
        </authorList>
    </citation>
    <scope>NUCLEOTIDE SEQUENCE [LARGE SCALE GENOMIC DNA]</scope>
    <source>
        <strain evidence="4">CCM 8980</strain>
    </source>
</reference>
<dbReference type="Proteomes" id="UP001597196">
    <property type="component" value="Unassembled WGS sequence"/>
</dbReference>
<feature type="compositionally biased region" description="Low complexity" evidence="1">
    <location>
        <begin position="31"/>
        <end position="41"/>
    </location>
</feature>
<name>A0ABW4CI08_9LACO</name>
<keyword evidence="2" id="KW-0732">Signal</keyword>
<dbReference type="PROSITE" id="PS51257">
    <property type="entry name" value="PROKAR_LIPOPROTEIN"/>
    <property type="match status" value="1"/>
</dbReference>
<protein>
    <recommendedName>
        <fullName evidence="5">Lipoprotein</fullName>
    </recommendedName>
</protein>
<feature type="chain" id="PRO_5046361575" description="Lipoprotein" evidence="2">
    <location>
        <begin position="23"/>
        <end position="169"/>
    </location>
</feature>
<evidence type="ECO:0000313" key="4">
    <source>
        <dbReference type="Proteomes" id="UP001597196"/>
    </source>
</evidence>
<feature type="region of interest" description="Disordered" evidence="1">
    <location>
        <begin position="24"/>
        <end position="44"/>
    </location>
</feature>
<evidence type="ECO:0008006" key="5">
    <source>
        <dbReference type="Google" id="ProtNLM"/>
    </source>
</evidence>
<organism evidence="3 4">
    <name type="scientific">Lacticaseibacillus mingshuiensis</name>
    <dbReference type="NCBI Taxonomy" id="2799574"/>
    <lineage>
        <taxon>Bacteria</taxon>
        <taxon>Bacillati</taxon>
        <taxon>Bacillota</taxon>
        <taxon>Bacilli</taxon>
        <taxon>Lactobacillales</taxon>
        <taxon>Lactobacillaceae</taxon>
        <taxon>Lacticaseibacillus</taxon>
    </lineage>
</organism>
<evidence type="ECO:0000256" key="2">
    <source>
        <dbReference type="SAM" id="SignalP"/>
    </source>
</evidence>
<dbReference type="RefSeq" id="WP_203628374.1">
    <property type="nucleotide sequence ID" value="NZ_BOLQ01000024.1"/>
</dbReference>
<feature type="signal peptide" evidence="2">
    <location>
        <begin position="1"/>
        <end position="22"/>
    </location>
</feature>
<comment type="caution">
    <text evidence="3">The sequence shown here is derived from an EMBL/GenBank/DDBJ whole genome shotgun (WGS) entry which is preliminary data.</text>
</comment>
<dbReference type="EMBL" id="JBHTOC010000005">
    <property type="protein sequence ID" value="MFD1429536.1"/>
    <property type="molecule type" value="Genomic_DNA"/>
</dbReference>
<gene>
    <name evidence="3" type="ORF">ACFQ4P_04650</name>
</gene>